<dbReference type="EMBL" id="JAJSOF020000043">
    <property type="protein sequence ID" value="KAJ4425484.1"/>
    <property type="molecule type" value="Genomic_DNA"/>
</dbReference>
<feature type="region of interest" description="Disordered" evidence="1">
    <location>
        <begin position="1"/>
        <end position="69"/>
    </location>
</feature>
<name>A0ABQ8RUT1_PERAM</name>
<evidence type="ECO:0000256" key="1">
    <source>
        <dbReference type="SAM" id="MobiDB-lite"/>
    </source>
</evidence>
<sequence length="69" mass="7584">MFQSQSNEQPSISSAPPAHHQHPVLQHNQLQTDRVTYRTTSTASHDLTSMQTPSPTPSHVSGISSVQTY</sequence>
<organism evidence="2 3">
    <name type="scientific">Periplaneta americana</name>
    <name type="common">American cockroach</name>
    <name type="synonym">Blatta americana</name>
    <dbReference type="NCBI Taxonomy" id="6978"/>
    <lineage>
        <taxon>Eukaryota</taxon>
        <taxon>Metazoa</taxon>
        <taxon>Ecdysozoa</taxon>
        <taxon>Arthropoda</taxon>
        <taxon>Hexapoda</taxon>
        <taxon>Insecta</taxon>
        <taxon>Pterygota</taxon>
        <taxon>Neoptera</taxon>
        <taxon>Polyneoptera</taxon>
        <taxon>Dictyoptera</taxon>
        <taxon>Blattodea</taxon>
        <taxon>Blattoidea</taxon>
        <taxon>Blattidae</taxon>
        <taxon>Blattinae</taxon>
        <taxon>Periplaneta</taxon>
    </lineage>
</organism>
<accession>A0ABQ8RUT1</accession>
<gene>
    <name evidence="2" type="ORF">ANN_28100</name>
</gene>
<comment type="caution">
    <text evidence="2">The sequence shown here is derived from an EMBL/GenBank/DDBJ whole genome shotgun (WGS) entry which is preliminary data.</text>
</comment>
<protein>
    <submittedName>
        <fullName evidence="2">Uncharacterized protein</fullName>
    </submittedName>
</protein>
<feature type="compositionally biased region" description="Polar residues" evidence="1">
    <location>
        <begin position="26"/>
        <end position="69"/>
    </location>
</feature>
<dbReference type="Proteomes" id="UP001148838">
    <property type="component" value="Unassembled WGS sequence"/>
</dbReference>
<evidence type="ECO:0000313" key="2">
    <source>
        <dbReference type="EMBL" id="KAJ4425484.1"/>
    </source>
</evidence>
<evidence type="ECO:0000313" key="3">
    <source>
        <dbReference type="Proteomes" id="UP001148838"/>
    </source>
</evidence>
<keyword evidence="3" id="KW-1185">Reference proteome</keyword>
<proteinExistence type="predicted"/>
<reference evidence="2 3" key="1">
    <citation type="journal article" date="2022" name="Allergy">
        <title>Genome assembly and annotation of Periplaneta americana reveal a comprehensive cockroach allergen profile.</title>
        <authorList>
            <person name="Wang L."/>
            <person name="Xiong Q."/>
            <person name="Saelim N."/>
            <person name="Wang L."/>
            <person name="Nong W."/>
            <person name="Wan A.T."/>
            <person name="Shi M."/>
            <person name="Liu X."/>
            <person name="Cao Q."/>
            <person name="Hui J.H.L."/>
            <person name="Sookrung N."/>
            <person name="Leung T.F."/>
            <person name="Tungtrongchitr A."/>
            <person name="Tsui S.K.W."/>
        </authorList>
    </citation>
    <scope>NUCLEOTIDE SEQUENCE [LARGE SCALE GENOMIC DNA]</scope>
    <source>
        <strain evidence="2">PWHHKU_190912</strain>
    </source>
</reference>
<feature type="compositionally biased region" description="Polar residues" evidence="1">
    <location>
        <begin position="1"/>
        <end position="14"/>
    </location>
</feature>